<organism evidence="4">
    <name type="scientific">freshwater metagenome</name>
    <dbReference type="NCBI Taxonomy" id="449393"/>
    <lineage>
        <taxon>unclassified sequences</taxon>
        <taxon>metagenomes</taxon>
        <taxon>ecological metagenomes</taxon>
    </lineage>
</organism>
<feature type="transmembrane region" description="Helical" evidence="2">
    <location>
        <begin position="129"/>
        <end position="148"/>
    </location>
</feature>
<name>A0A6J7ID86_9ZZZZ</name>
<dbReference type="AlphaFoldDB" id="A0A6J7ID86"/>
<dbReference type="SMART" id="SM00271">
    <property type="entry name" value="DnaJ"/>
    <property type="match status" value="1"/>
</dbReference>
<dbReference type="GO" id="GO:0042026">
    <property type="term" value="P:protein refolding"/>
    <property type="evidence" value="ECO:0007669"/>
    <property type="project" value="TreeGrafter"/>
</dbReference>
<evidence type="ECO:0000259" key="3">
    <source>
        <dbReference type="PROSITE" id="PS50076"/>
    </source>
</evidence>
<dbReference type="PROSITE" id="PS50076">
    <property type="entry name" value="DNAJ_2"/>
    <property type="match status" value="1"/>
</dbReference>
<dbReference type="Gene3D" id="1.10.287.110">
    <property type="entry name" value="DnaJ domain"/>
    <property type="match status" value="1"/>
</dbReference>
<dbReference type="SUPFAM" id="SSF46565">
    <property type="entry name" value="Chaperone J-domain"/>
    <property type="match status" value="1"/>
</dbReference>
<protein>
    <submittedName>
        <fullName evidence="4">Unannotated protein</fullName>
    </submittedName>
</protein>
<feature type="transmembrane region" description="Helical" evidence="2">
    <location>
        <begin position="154"/>
        <end position="176"/>
    </location>
</feature>
<feature type="region of interest" description="Disordered" evidence="1">
    <location>
        <begin position="72"/>
        <end position="95"/>
    </location>
</feature>
<dbReference type="GO" id="GO:0005737">
    <property type="term" value="C:cytoplasm"/>
    <property type="evidence" value="ECO:0007669"/>
    <property type="project" value="TreeGrafter"/>
</dbReference>
<dbReference type="InterPro" id="IPR001623">
    <property type="entry name" value="DnaJ_domain"/>
</dbReference>
<keyword evidence="2" id="KW-1133">Transmembrane helix</keyword>
<proteinExistence type="predicted"/>
<gene>
    <name evidence="4" type="ORF">UFOPK3733_00562</name>
</gene>
<feature type="domain" description="J" evidence="3">
    <location>
        <begin position="8"/>
        <end position="78"/>
    </location>
</feature>
<evidence type="ECO:0000256" key="1">
    <source>
        <dbReference type="SAM" id="MobiDB-lite"/>
    </source>
</evidence>
<sequence length="186" mass="20418">MPASDAVDHYAVLGVSESAAATEIRRAYLGLARAHHPDFHEAGDEAARSANEREMQRINQAWTVLGDPTRRRGYDERRRAAQPGTDTRPRPEPARYDFVPYDDEDIDTDYASLIDDAVEGTEVPRWMQLLPVALLLGGIALFIVGVMINLSPLLSLGLIASVLGVLGFLASPAIAISRSRSHESRR</sequence>
<evidence type="ECO:0000256" key="2">
    <source>
        <dbReference type="SAM" id="Phobius"/>
    </source>
</evidence>
<accession>A0A6J7ID86</accession>
<dbReference type="Pfam" id="PF00226">
    <property type="entry name" value="DnaJ"/>
    <property type="match status" value="1"/>
</dbReference>
<dbReference type="PANTHER" id="PTHR43096:SF10">
    <property type="entry name" value="CHAPERONE PROTEIN DNAJ A6, CHLOROPLASTIC"/>
    <property type="match status" value="1"/>
</dbReference>
<keyword evidence="2" id="KW-0472">Membrane</keyword>
<dbReference type="EMBL" id="CAFBNC010000018">
    <property type="protein sequence ID" value="CAB4929168.1"/>
    <property type="molecule type" value="Genomic_DNA"/>
</dbReference>
<dbReference type="InterPro" id="IPR036869">
    <property type="entry name" value="J_dom_sf"/>
</dbReference>
<evidence type="ECO:0000313" key="4">
    <source>
        <dbReference type="EMBL" id="CAB4929168.1"/>
    </source>
</evidence>
<dbReference type="CDD" id="cd06257">
    <property type="entry name" value="DnaJ"/>
    <property type="match status" value="1"/>
</dbReference>
<reference evidence="4" key="1">
    <citation type="submission" date="2020-05" db="EMBL/GenBank/DDBJ databases">
        <authorList>
            <person name="Chiriac C."/>
            <person name="Salcher M."/>
            <person name="Ghai R."/>
            <person name="Kavagutti S V."/>
        </authorList>
    </citation>
    <scope>NUCLEOTIDE SEQUENCE</scope>
</reference>
<keyword evidence="2" id="KW-0812">Transmembrane</keyword>
<dbReference type="PANTHER" id="PTHR43096">
    <property type="entry name" value="DNAJ HOMOLOG 1, MITOCHONDRIAL-RELATED"/>
    <property type="match status" value="1"/>
</dbReference>
<dbReference type="GO" id="GO:0051082">
    <property type="term" value="F:unfolded protein binding"/>
    <property type="evidence" value="ECO:0007669"/>
    <property type="project" value="TreeGrafter"/>
</dbReference>
<dbReference type="PRINTS" id="PR00625">
    <property type="entry name" value="JDOMAIN"/>
</dbReference>